<feature type="compositionally biased region" description="Basic and acidic residues" evidence="1">
    <location>
        <begin position="66"/>
        <end position="89"/>
    </location>
</feature>
<dbReference type="GO" id="GO:0005245">
    <property type="term" value="F:voltage-gated calcium channel activity"/>
    <property type="evidence" value="ECO:0000318"/>
    <property type="project" value="GO_Central"/>
</dbReference>
<accession>T1EYA5</accession>
<feature type="compositionally biased region" description="Gly residues" evidence="1">
    <location>
        <begin position="101"/>
        <end position="119"/>
    </location>
</feature>
<reference evidence="3" key="3">
    <citation type="submission" date="2015-06" db="UniProtKB">
        <authorList>
            <consortium name="EnsemblMetazoa"/>
        </authorList>
    </citation>
    <scope>IDENTIFICATION</scope>
</reference>
<evidence type="ECO:0000313" key="3">
    <source>
        <dbReference type="EnsemblMetazoa" id="HelroP166608"/>
    </source>
</evidence>
<dbReference type="Proteomes" id="UP000015101">
    <property type="component" value="Unassembled WGS sequence"/>
</dbReference>
<dbReference type="PANTHER" id="PTHR10166:SF66">
    <property type="entry name" value="VWFA AND CACHE DOMAIN-CONTAINING PROTEIN CG16868"/>
    <property type="match status" value="1"/>
</dbReference>
<dbReference type="InterPro" id="IPR036465">
    <property type="entry name" value="vWFA_dom_sf"/>
</dbReference>
<evidence type="ECO:0000256" key="1">
    <source>
        <dbReference type="SAM" id="MobiDB-lite"/>
    </source>
</evidence>
<dbReference type="CTD" id="20201555"/>
<proteinExistence type="predicted"/>
<dbReference type="EMBL" id="KB095812">
    <property type="protein sequence ID" value="ESO11596.1"/>
    <property type="molecule type" value="Genomic_DNA"/>
</dbReference>
<dbReference type="STRING" id="6412.T1EYA5"/>
<gene>
    <name evidence="3" type="primary">20201555</name>
    <name evidence="2" type="ORF">HELRODRAFT_166608</name>
</gene>
<reference evidence="2 4" key="2">
    <citation type="journal article" date="2013" name="Nature">
        <title>Insights into bilaterian evolution from three spiralian genomes.</title>
        <authorList>
            <person name="Simakov O."/>
            <person name="Marletaz F."/>
            <person name="Cho S.J."/>
            <person name="Edsinger-Gonzales E."/>
            <person name="Havlak P."/>
            <person name="Hellsten U."/>
            <person name="Kuo D.H."/>
            <person name="Larsson T."/>
            <person name="Lv J."/>
            <person name="Arendt D."/>
            <person name="Savage R."/>
            <person name="Osoegawa K."/>
            <person name="de Jong P."/>
            <person name="Grimwood J."/>
            <person name="Chapman J.A."/>
            <person name="Shapiro H."/>
            <person name="Aerts A."/>
            <person name="Otillar R.P."/>
            <person name="Terry A.Y."/>
            <person name="Boore J.L."/>
            <person name="Grigoriev I.V."/>
            <person name="Lindberg D.R."/>
            <person name="Seaver E.C."/>
            <person name="Weisblat D.A."/>
            <person name="Putnam N.H."/>
            <person name="Rokhsar D.S."/>
        </authorList>
    </citation>
    <scope>NUCLEOTIDE SEQUENCE</scope>
</reference>
<dbReference type="InterPro" id="IPR051173">
    <property type="entry name" value="Ca_channel_alpha-2/delta"/>
</dbReference>
<dbReference type="RefSeq" id="XP_009010084.1">
    <property type="nucleotide sequence ID" value="XM_009011836.1"/>
</dbReference>
<dbReference type="PANTHER" id="PTHR10166">
    <property type="entry name" value="VOLTAGE-DEPENDENT CALCIUM CHANNEL SUBUNIT ALPHA-2/DELTA-RELATED"/>
    <property type="match status" value="1"/>
</dbReference>
<dbReference type="GeneID" id="20201555"/>
<sequence>MKSPPNDVIVKRHRYYPPTHSPLQSRVYVGTVSGVLMVYPNINNDVITYRQYNNYSELSADDEERKDEAEKNVLEKDTKHEDEIGRNDDNYVGNSSDESVGDGGGSGHSGIGGSGSGSGGAGASVVVDENVTGNVDNDLAEFRLQSWFLGKLNQAKHVAELLINTFTSHYYINVISSSSMIWDIQGHPIDQTTTALSCKNADDGNQGCGLYPANDHNKKTFLRLIHKLKPRGGTDLHRAFDLAFDMMKLNGKSCIKHIYLITSARDSDKKVRCSSGTIHFLEDNQKKFAAGNTCKYNMDRIEMAVSIMQYYASHTIDIYTFVTSSQYVSYSRISNLACHNGGFSIWINGTNNYTKQLRLYIEAVLYSSPNSSFDIDTSTLLSTDTKSSIHISLPVFILSDDNRQETDEEVLTENSEKIVGVVGFELSYTHLHNLLMRKLWKGSDVFLVHAWNLMVPLHHKMIPINEQFRHDLSLNMVVNPTNSLKEYQQIVKTITDMTSPTTLVVTSIPKIPLITMSNTIVTPEYSYDPAGSSSPTLTYQDKNNMNVGDGNESLFYYFAPIKNQHFNLEKNASSLGLSMLAFCDMEMFADQFDPTKFLDLEDYLNGPNEPKSSKECTLIQPDTSLEIEISQTMEEHWKDTLTLPSPNIKMRYDDVIDSRYLLSANGVMRVFPAVHLKADLLMDAHHEDWFKDALAYRFTLAVTPGKHTRNFQSNRRNLISLNRAVLYPCGASTTGKCLTSEIWAVVGTSIRMNIFVSRLATLINRKYEISCGTSDMNCYIIRNNLQVVFELRTDPQASQPSIIELFPEELQFLMKHKNKRQHDKQRQEPCVRHADEYVIVKAKHAKTYNTSCQMRTVHLVPVSNTNVFLLVFKTATTSENKKCAKKWVSHYKSEYFIQRPSFLPPRHGNRSCDLPVFVPLPCVTPLRACQIQGLTVHFIIGALLTFYFSIQIHDSY</sequence>
<reference evidence="4" key="1">
    <citation type="submission" date="2012-12" db="EMBL/GenBank/DDBJ databases">
        <authorList>
            <person name="Hellsten U."/>
            <person name="Grimwood J."/>
            <person name="Chapman J.A."/>
            <person name="Shapiro H."/>
            <person name="Aerts A."/>
            <person name="Otillar R.P."/>
            <person name="Terry A.Y."/>
            <person name="Boore J.L."/>
            <person name="Simakov O."/>
            <person name="Marletaz F."/>
            <person name="Cho S.-J."/>
            <person name="Edsinger-Gonzales E."/>
            <person name="Havlak P."/>
            <person name="Kuo D.-H."/>
            <person name="Larsson T."/>
            <person name="Lv J."/>
            <person name="Arendt D."/>
            <person name="Savage R."/>
            <person name="Osoegawa K."/>
            <person name="de Jong P."/>
            <person name="Lindberg D.R."/>
            <person name="Seaver E.C."/>
            <person name="Weisblat D.A."/>
            <person name="Putnam N.H."/>
            <person name="Grigoriev I.V."/>
            <person name="Rokhsar D.S."/>
        </authorList>
    </citation>
    <scope>NUCLEOTIDE SEQUENCE</scope>
</reference>
<dbReference type="GO" id="GO:0005891">
    <property type="term" value="C:voltage-gated calcium channel complex"/>
    <property type="evidence" value="ECO:0000318"/>
    <property type="project" value="GO_Central"/>
</dbReference>
<dbReference type="HOGENOM" id="CLU_308640_0_0_1"/>
<organism evidence="3 4">
    <name type="scientific">Helobdella robusta</name>
    <name type="common">Californian leech</name>
    <dbReference type="NCBI Taxonomy" id="6412"/>
    <lineage>
        <taxon>Eukaryota</taxon>
        <taxon>Metazoa</taxon>
        <taxon>Spiralia</taxon>
        <taxon>Lophotrochozoa</taxon>
        <taxon>Annelida</taxon>
        <taxon>Clitellata</taxon>
        <taxon>Hirudinea</taxon>
        <taxon>Rhynchobdellida</taxon>
        <taxon>Glossiphoniidae</taxon>
        <taxon>Helobdella</taxon>
    </lineage>
</organism>
<evidence type="ECO:0000313" key="2">
    <source>
        <dbReference type="EMBL" id="ESO11596.1"/>
    </source>
</evidence>
<evidence type="ECO:0008006" key="5">
    <source>
        <dbReference type="Google" id="ProtNLM"/>
    </source>
</evidence>
<dbReference type="InParanoid" id="T1EYA5"/>
<feature type="region of interest" description="Disordered" evidence="1">
    <location>
        <begin position="60"/>
        <end position="119"/>
    </location>
</feature>
<dbReference type="AlphaFoldDB" id="T1EYA5"/>
<evidence type="ECO:0000313" key="4">
    <source>
        <dbReference type="Proteomes" id="UP000015101"/>
    </source>
</evidence>
<dbReference type="EMBL" id="AMQM01002472">
    <property type="status" value="NOT_ANNOTATED_CDS"/>
    <property type="molecule type" value="Genomic_DNA"/>
</dbReference>
<dbReference type="SUPFAM" id="SSF53300">
    <property type="entry name" value="vWA-like"/>
    <property type="match status" value="1"/>
</dbReference>
<dbReference type="Gene3D" id="3.40.50.410">
    <property type="entry name" value="von Willebrand factor, type A domain"/>
    <property type="match status" value="1"/>
</dbReference>
<protein>
    <recommendedName>
        <fullName evidence="5">VWFA domain-containing protein</fullName>
    </recommendedName>
</protein>
<dbReference type="EnsemblMetazoa" id="HelroT166608">
    <property type="protein sequence ID" value="HelroP166608"/>
    <property type="gene ID" value="HelroG166608"/>
</dbReference>
<keyword evidence="4" id="KW-1185">Reference proteome</keyword>
<dbReference type="KEGG" id="hro:HELRODRAFT_166608"/>
<name>T1EYA5_HELRO</name>